<protein>
    <recommendedName>
        <fullName evidence="4">RxLR effector candidate protein</fullName>
    </recommendedName>
</protein>
<feature type="signal peptide" evidence="1">
    <location>
        <begin position="1"/>
        <end position="22"/>
    </location>
</feature>
<evidence type="ECO:0000313" key="2">
    <source>
        <dbReference type="EMBL" id="KAF8822200.1"/>
    </source>
</evidence>
<gene>
    <name evidence="2" type="ORF">IE077_000813</name>
</gene>
<evidence type="ECO:0000313" key="3">
    <source>
        <dbReference type="Proteomes" id="UP000823046"/>
    </source>
</evidence>
<reference evidence="2 3" key="1">
    <citation type="journal article" date="2020" name="bioRxiv">
        <title>Metabolic contributions of an alphaproteobacterial endosymbiont in the apicomplexan Cardiosporidium cionae.</title>
        <authorList>
            <person name="Hunter E.S."/>
            <person name="Paight C.J."/>
            <person name="Lane C.E."/>
        </authorList>
    </citation>
    <scope>NUCLEOTIDE SEQUENCE [LARGE SCALE GENOMIC DNA]</scope>
    <source>
        <strain evidence="2">ESH_2018</strain>
    </source>
</reference>
<keyword evidence="1" id="KW-0732">Signal</keyword>
<name>A0ABQ7JDW3_9APIC</name>
<keyword evidence="3" id="KW-1185">Reference proteome</keyword>
<comment type="caution">
    <text evidence="2">The sequence shown here is derived from an EMBL/GenBank/DDBJ whole genome shotgun (WGS) entry which is preliminary data.</text>
</comment>
<proteinExistence type="predicted"/>
<sequence length="442" mass="50560">MQILVGSLLLFFVAHFMLKCESFLFNRISHRPYNDISTFAMIAKSRIAHLPKIPQGDAVLPSDLTAPYLTELHPILEEMCFSNKTKPPDIFDRVASALRIPSDNLRKDVAVLQRKYISELVDDLKTRSLLGKLILHTGQRQLLKFMYKGITQEIMEKMKHLLFSTHNLSQLRSIIASEYSNDEWNSFSPIVKKEIIQAQVAVNPHSVRRVILQAMNTTGLGTSEEFLANFLKKGQFVTRGGKHYTRKTLGRFREEAAAMKQRLEAAHKPSETDKEIPHVDFWERSHLWNILLAWIKEECGPIRNKIKHDVYECIFGASNILNSTLCSAFVPAKVTSIQWEMERQPLIEKNLTSKVEMKEITRNRRQALDEYVAGNEVEVWNVLDVLLENGGFSPRGTLTAAIKRVQADKRYNLQLKDFCFSMYGAPHVSKNGTNLAKMQNAT</sequence>
<evidence type="ECO:0000256" key="1">
    <source>
        <dbReference type="SAM" id="SignalP"/>
    </source>
</evidence>
<feature type="chain" id="PRO_5047480459" description="RxLR effector candidate protein" evidence="1">
    <location>
        <begin position="23"/>
        <end position="442"/>
    </location>
</feature>
<dbReference type="Proteomes" id="UP000823046">
    <property type="component" value="Unassembled WGS sequence"/>
</dbReference>
<dbReference type="EMBL" id="JADAQX010000073">
    <property type="protein sequence ID" value="KAF8822200.1"/>
    <property type="molecule type" value="Genomic_DNA"/>
</dbReference>
<accession>A0ABQ7JDW3</accession>
<evidence type="ECO:0008006" key="4">
    <source>
        <dbReference type="Google" id="ProtNLM"/>
    </source>
</evidence>
<organism evidence="2 3">
    <name type="scientific">Cardiosporidium cionae</name>
    <dbReference type="NCBI Taxonomy" id="476202"/>
    <lineage>
        <taxon>Eukaryota</taxon>
        <taxon>Sar</taxon>
        <taxon>Alveolata</taxon>
        <taxon>Apicomplexa</taxon>
        <taxon>Aconoidasida</taxon>
        <taxon>Nephromycida</taxon>
        <taxon>Cardiosporidium</taxon>
    </lineage>
</organism>